<dbReference type="AlphaFoldDB" id="A0A2N0H6G8"/>
<keyword evidence="3 10" id="KW-0328">Glycosyltransferase</keyword>
<keyword evidence="5 8" id="KW-0812">Transmembrane</keyword>
<evidence type="ECO:0000256" key="3">
    <source>
        <dbReference type="ARBA" id="ARBA00022676"/>
    </source>
</evidence>
<evidence type="ECO:0000256" key="4">
    <source>
        <dbReference type="ARBA" id="ARBA00022679"/>
    </source>
</evidence>
<accession>A0A2N0H6G8</accession>
<feature type="transmembrane region" description="Helical" evidence="8">
    <location>
        <begin position="194"/>
        <end position="221"/>
    </location>
</feature>
<dbReference type="OrthoDB" id="7432315at2"/>
<evidence type="ECO:0000256" key="2">
    <source>
        <dbReference type="ARBA" id="ARBA00022475"/>
    </source>
</evidence>
<feature type="transmembrane region" description="Helical" evidence="8">
    <location>
        <begin position="71"/>
        <end position="91"/>
    </location>
</feature>
<keyword evidence="6 8" id="KW-1133">Transmembrane helix</keyword>
<feature type="domain" description="Glycosyltransferase RgtA/B/C/D-like" evidence="9">
    <location>
        <begin position="111"/>
        <end position="245"/>
    </location>
</feature>
<feature type="transmembrane region" description="Helical" evidence="8">
    <location>
        <begin position="233"/>
        <end position="256"/>
    </location>
</feature>
<feature type="transmembrane region" description="Helical" evidence="8">
    <location>
        <begin position="112"/>
        <end position="132"/>
    </location>
</feature>
<evidence type="ECO:0000259" key="9">
    <source>
        <dbReference type="Pfam" id="PF13231"/>
    </source>
</evidence>
<comment type="caution">
    <text evidence="10">The sequence shown here is derived from an EMBL/GenBank/DDBJ whole genome shotgun (WGS) entry which is preliminary data.</text>
</comment>
<dbReference type="PANTHER" id="PTHR33908">
    <property type="entry name" value="MANNOSYLTRANSFERASE YKCB-RELATED"/>
    <property type="match status" value="1"/>
</dbReference>
<evidence type="ECO:0000256" key="8">
    <source>
        <dbReference type="SAM" id="Phobius"/>
    </source>
</evidence>
<dbReference type="RefSeq" id="WP_157812534.1">
    <property type="nucleotide sequence ID" value="NZ_PHUF01000004.1"/>
</dbReference>
<sequence>MIDASGAGRWRWLAPLAIAAVAVTLRLWSLSSGLPGINDPDELTFQLGAIKMLTTASLNPGWFGHPALTTMYGLALSNVLVFVVGYLGGMFEGTQQFIAAAYDNPTLLMLPGRVLMVLCSLGAVLCAGLFAARQWGRAAGLASAGLVAVSPVFVAWSQVIRSDIVACFMMLLALLSAQRIAAGSTRRRDIALCALWTALAIASKWPFAMTALAGAGALWFADGAISRPLRDRLAHMLGYGALTLAFLAVLFPYLVIDFGTVIRHVAGEAQVRHLGVPGGTPWWNARWYVSGPILTALGFAGFALSLLGLGLMAKDNRAAAVITPPLFGFSILLVVQHLVWERWALPVFVLSALLAGAGAQRLISSVAGQHNRRSAAIALVVGALLIQPAWQTALQNRARNNDTRQQASAWARAHFQPGSRVLVEHFAFEVLHEPWTFFFPLGHVGCVNANDWMRGKVRYDQVEAGRGNRANVDYGTLDPARTNTCQVDYAILTQYDRYLAERSDYPQEVANYEGLIARGRIVATFRPEPGVSSGPIVRIVAIPVS</sequence>
<dbReference type="GO" id="GO:0009103">
    <property type="term" value="P:lipopolysaccharide biosynthetic process"/>
    <property type="evidence" value="ECO:0007669"/>
    <property type="project" value="UniProtKB-ARBA"/>
</dbReference>
<comment type="subcellular location">
    <subcellularLocation>
        <location evidence="1">Cell membrane</location>
        <topology evidence="1">Multi-pass membrane protein</topology>
    </subcellularLocation>
</comment>
<evidence type="ECO:0000256" key="5">
    <source>
        <dbReference type="ARBA" id="ARBA00022692"/>
    </source>
</evidence>
<dbReference type="EMBL" id="PHUF01000004">
    <property type="protein sequence ID" value="PKB14528.1"/>
    <property type="molecule type" value="Genomic_DNA"/>
</dbReference>
<dbReference type="GO" id="GO:0016763">
    <property type="term" value="F:pentosyltransferase activity"/>
    <property type="evidence" value="ECO:0007669"/>
    <property type="project" value="TreeGrafter"/>
</dbReference>
<evidence type="ECO:0000256" key="7">
    <source>
        <dbReference type="ARBA" id="ARBA00023136"/>
    </source>
</evidence>
<feature type="transmembrane region" description="Helical" evidence="8">
    <location>
        <begin position="138"/>
        <end position="157"/>
    </location>
</feature>
<dbReference type="Pfam" id="PF13231">
    <property type="entry name" value="PMT_2"/>
    <property type="match status" value="1"/>
</dbReference>
<evidence type="ECO:0000256" key="6">
    <source>
        <dbReference type="ARBA" id="ARBA00022989"/>
    </source>
</evidence>
<evidence type="ECO:0000256" key="1">
    <source>
        <dbReference type="ARBA" id="ARBA00004651"/>
    </source>
</evidence>
<feature type="transmembrane region" description="Helical" evidence="8">
    <location>
        <begin position="12"/>
        <end position="30"/>
    </location>
</feature>
<dbReference type="PANTHER" id="PTHR33908:SF11">
    <property type="entry name" value="MEMBRANE PROTEIN"/>
    <property type="match status" value="1"/>
</dbReference>
<proteinExistence type="predicted"/>
<evidence type="ECO:0000313" key="10">
    <source>
        <dbReference type="EMBL" id="PKB14528.1"/>
    </source>
</evidence>
<keyword evidence="4 10" id="KW-0808">Transferase</keyword>
<gene>
    <name evidence="10" type="ORF">B0I00_2118</name>
</gene>
<dbReference type="Proteomes" id="UP000232587">
    <property type="component" value="Unassembled WGS sequence"/>
</dbReference>
<keyword evidence="11" id="KW-1185">Reference proteome</keyword>
<name>A0A2N0H6G8_9SPHN</name>
<organism evidence="10 11">
    <name type="scientific">Novosphingobium kunmingense</name>
    <dbReference type="NCBI Taxonomy" id="1211806"/>
    <lineage>
        <taxon>Bacteria</taxon>
        <taxon>Pseudomonadati</taxon>
        <taxon>Pseudomonadota</taxon>
        <taxon>Alphaproteobacteria</taxon>
        <taxon>Sphingomonadales</taxon>
        <taxon>Sphingomonadaceae</taxon>
        <taxon>Novosphingobium</taxon>
    </lineage>
</organism>
<evidence type="ECO:0000313" key="11">
    <source>
        <dbReference type="Proteomes" id="UP000232587"/>
    </source>
</evidence>
<dbReference type="InterPro" id="IPR050297">
    <property type="entry name" value="LipidA_mod_glycosyltrf_83"/>
</dbReference>
<feature type="transmembrane region" description="Helical" evidence="8">
    <location>
        <begin position="287"/>
        <end position="311"/>
    </location>
</feature>
<reference evidence="10 11" key="1">
    <citation type="submission" date="2017-11" db="EMBL/GenBank/DDBJ databases">
        <title>Genomic Encyclopedia of Type Strains, Phase III (KMG-III): the genomes of soil and plant-associated and newly described type strains.</title>
        <authorList>
            <person name="Whitman W."/>
        </authorList>
    </citation>
    <scope>NUCLEOTIDE SEQUENCE [LARGE SCALE GENOMIC DNA]</scope>
    <source>
        <strain evidence="10 11">CGMCC 1.12274</strain>
    </source>
</reference>
<protein>
    <submittedName>
        <fullName evidence="10">Dolichyl-phosphate-mannose-protein mannosyltransferase</fullName>
    </submittedName>
</protein>
<feature type="transmembrane region" description="Helical" evidence="8">
    <location>
        <begin position="164"/>
        <end position="182"/>
    </location>
</feature>
<keyword evidence="2" id="KW-1003">Cell membrane</keyword>
<dbReference type="GO" id="GO:0005886">
    <property type="term" value="C:plasma membrane"/>
    <property type="evidence" value="ECO:0007669"/>
    <property type="project" value="UniProtKB-SubCell"/>
</dbReference>
<dbReference type="InterPro" id="IPR038731">
    <property type="entry name" value="RgtA/B/C-like"/>
</dbReference>
<keyword evidence="7 8" id="KW-0472">Membrane</keyword>
<feature type="transmembrane region" description="Helical" evidence="8">
    <location>
        <begin position="318"/>
        <end position="337"/>
    </location>
</feature>